<organism evidence="2">
    <name type="scientific">bioreactor metagenome</name>
    <dbReference type="NCBI Taxonomy" id="1076179"/>
    <lineage>
        <taxon>unclassified sequences</taxon>
        <taxon>metagenomes</taxon>
        <taxon>ecological metagenomes</taxon>
    </lineage>
</organism>
<dbReference type="GO" id="GO:0022857">
    <property type="term" value="F:transmembrane transporter activity"/>
    <property type="evidence" value="ECO:0007669"/>
    <property type="project" value="InterPro"/>
</dbReference>
<evidence type="ECO:0000313" key="2">
    <source>
        <dbReference type="EMBL" id="MPN04958.1"/>
    </source>
</evidence>
<proteinExistence type="predicted"/>
<evidence type="ECO:0000259" key="1">
    <source>
        <dbReference type="Pfam" id="PF08402"/>
    </source>
</evidence>
<accession>A0A645ESG0</accession>
<dbReference type="InterPro" id="IPR013611">
    <property type="entry name" value="Transp-assoc_OB_typ2"/>
</dbReference>
<dbReference type="Pfam" id="PF08402">
    <property type="entry name" value="TOBE_2"/>
    <property type="match status" value="1"/>
</dbReference>
<sequence>MMKGRLKVQNSKAILEVGQYKTPLNTVAANHMKDQDVQVSVRPEEFLLSAHEGDNALSVTVDDAIFLGLNTHYHVSFDDGTKAEIIQESTIDSTIKAGSRVSLRLNTDKINIFSADGGQNLLNGVRNDAVRA</sequence>
<comment type="caution">
    <text evidence="2">The sequence shown here is derived from an EMBL/GenBank/DDBJ whole genome shotgun (WGS) entry which is preliminary data.</text>
</comment>
<protein>
    <recommendedName>
        <fullName evidence="1">Transport-associated OB type 2 domain-containing protein</fullName>
    </recommendedName>
</protein>
<dbReference type="InterPro" id="IPR008995">
    <property type="entry name" value="Mo/tungstate-bd_C_term_dom"/>
</dbReference>
<dbReference type="AlphaFoldDB" id="A0A645ESG0"/>
<dbReference type="Gene3D" id="2.40.50.100">
    <property type="match status" value="1"/>
</dbReference>
<reference evidence="2" key="1">
    <citation type="submission" date="2019-08" db="EMBL/GenBank/DDBJ databases">
        <authorList>
            <person name="Kucharzyk K."/>
            <person name="Murdoch R.W."/>
            <person name="Higgins S."/>
            <person name="Loffler F."/>
        </authorList>
    </citation>
    <scope>NUCLEOTIDE SEQUENCE</scope>
</reference>
<dbReference type="SUPFAM" id="SSF50331">
    <property type="entry name" value="MOP-like"/>
    <property type="match status" value="1"/>
</dbReference>
<dbReference type="GO" id="GO:0005524">
    <property type="term" value="F:ATP binding"/>
    <property type="evidence" value="ECO:0007669"/>
    <property type="project" value="InterPro"/>
</dbReference>
<name>A0A645ESG0_9ZZZZ</name>
<gene>
    <name evidence="2" type="ORF">SDC9_152207</name>
</gene>
<dbReference type="Gene3D" id="2.40.50.140">
    <property type="entry name" value="Nucleic acid-binding proteins"/>
    <property type="match status" value="1"/>
</dbReference>
<dbReference type="InterPro" id="IPR012340">
    <property type="entry name" value="NA-bd_OB-fold"/>
</dbReference>
<dbReference type="EMBL" id="VSSQ01050876">
    <property type="protein sequence ID" value="MPN04958.1"/>
    <property type="molecule type" value="Genomic_DNA"/>
</dbReference>
<feature type="domain" description="Transport-associated OB type 2" evidence="1">
    <location>
        <begin position="39"/>
        <end position="110"/>
    </location>
</feature>
<dbReference type="GO" id="GO:0043190">
    <property type="term" value="C:ATP-binding cassette (ABC) transporter complex"/>
    <property type="evidence" value="ECO:0007669"/>
    <property type="project" value="InterPro"/>
</dbReference>